<feature type="transmembrane region" description="Helical" evidence="13">
    <location>
        <begin position="147"/>
        <end position="180"/>
    </location>
</feature>
<dbReference type="Pfam" id="PF06736">
    <property type="entry name" value="TMEM175"/>
    <property type="match status" value="1"/>
</dbReference>
<keyword evidence="5 13" id="KW-0812">Transmembrane</keyword>
<reference evidence="14" key="1">
    <citation type="submission" date="2021-02" db="EMBL/GenBank/DDBJ databases">
        <title>Infant gut strain persistence is associated with maternal origin, phylogeny, and functional potential including surface adhesion and iron acquisition.</title>
        <authorList>
            <person name="Lou Y.C."/>
        </authorList>
    </citation>
    <scope>NUCLEOTIDE SEQUENCE</scope>
    <source>
        <strain evidence="14">L3_106_000M1_dasL3_106_000M1_concoct_15</strain>
    </source>
</reference>
<comment type="similarity">
    <text evidence="2">Belongs to the TMEM175 family.</text>
</comment>
<dbReference type="AlphaFoldDB" id="A0A943I592"/>
<keyword evidence="6" id="KW-0631">Potassium channel</keyword>
<keyword evidence="7" id="KW-0630">Potassium</keyword>
<accession>A0A943I592</accession>
<dbReference type="GO" id="GO:0015252">
    <property type="term" value="F:proton channel activity"/>
    <property type="evidence" value="ECO:0007669"/>
    <property type="project" value="InterPro"/>
</dbReference>
<evidence type="ECO:0000256" key="7">
    <source>
        <dbReference type="ARBA" id="ARBA00022958"/>
    </source>
</evidence>
<name>A0A943I592_9FIRM</name>
<gene>
    <name evidence="14" type="ORF">KHX13_04310</name>
</gene>
<feature type="transmembrane region" description="Helical" evidence="13">
    <location>
        <begin position="79"/>
        <end position="95"/>
    </location>
</feature>
<comment type="subcellular location">
    <subcellularLocation>
        <location evidence="1">Membrane</location>
        <topology evidence="1">Multi-pass membrane protein</topology>
    </subcellularLocation>
</comment>
<evidence type="ECO:0000256" key="3">
    <source>
        <dbReference type="ARBA" id="ARBA00022448"/>
    </source>
</evidence>
<protein>
    <submittedName>
        <fullName evidence="14">DUF1211 domain-containing protein</fullName>
    </submittedName>
</protein>
<keyword evidence="4" id="KW-0633">Potassium transport</keyword>
<organism evidence="14 15">
    <name type="scientific">Acidaminococcus intestini</name>
    <dbReference type="NCBI Taxonomy" id="187327"/>
    <lineage>
        <taxon>Bacteria</taxon>
        <taxon>Bacillati</taxon>
        <taxon>Bacillota</taxon>
        <taxon>Negativicutes</taxon>
        <taxon>Acidaminococcales</taxon>
        <taxon>Acidaminococcaceae</taxon>
        <taxon>Acidaminococcus</taxon>
    </lineage>
</organism>
<feature type="transmembrane region" description="Helical" evidence="13">
    <location>
        <begin position="9"/>
        <end position="27"/>
    </location>
</feature>
<evidence type="ECO:0000256" key="6">
    <source>
        <dbReference type="ARBA" id="ARBA00022826"/>
    </source>
</evidence>
<evidence type="ECO:0000256" key="13">
    <source>
        <dbReference type="SAM" id="Phobius"/>
    </source>
</evidence>
<evidence type="ECO:0000313" key="15">
    <source>
        <dbReference type="Proteomes" id="UP000754226"/>
    </source>
</evidence>
<evidence type="ECO:0000256" key="5">
    <source>
        <dbReference type="ARBA" id="ARBA00022692"/>
    </source>
</evidence>
<dbReference type="EMBL" id="JAGZCZ010000005">
    <property type="protein sequence ID" value="MBS5519548.1"/>
    <property type="molecule type" value="Genomic_DNA"/>
</dbReference>
<keyword evidence="11" id="KW-0407">Ion channel</keyword>
<dbReference type="InterPro" id="IPR010617">
    <property type="entry name" value="TMEM175-like"/>
</dbReference>
<feature type="transmembrane region" description="Helical" evidence="13">
    <location>
        <begin position="39"/>
        <end position="58"/>
    </location>
</feature>
<evidence type="ECO:0000256" key="1">
    <source>
        <dbReference type="ARBA" id="ARBA00004141"/>
    </source>
</evidence>
<proteinExistence type="inferred from homology"/>
<evidence type="ECO:0000256" key="4">
    <source>
        <dbReference type="ARBA" id="ARBA00022538"/>
    </source>
</evidence>
<evidence type="ECO:0000313" key="14">
    <source>
        <dbReference type="EMBL" id="MBS5519548.1"/>
    </source>
</evidence>
<keyword evidence="10 13" id="KW-0472">Membrane</keyword>
<comment type="caution">
    <text evidence="14">The sequence shown here is derived from an EMBL/GenBank/DDBJ whole genome shotgun (WGS) entry which is preliminary data.</text>
</comment>
<dbReference type="GO" id="GO:0016020">
    <property type="term" value="C:membrane"/>
    <property type="evidence" value="ECO:0007669"/>
    <property type="project" value="UniProtKB-SubCell"/>
</dbReference>
<comment type="catalytic activity">
    <reaction evidence="12">
        <text>K(+)(in) = K(+)(out)</text>
        <dbReference type="Rhea" id="RHEA:29463"/>
        <dbReference type="ChEBI" id="CHEBI:29103"/>
    </reaction>
</comment>
<keyword evidence="8 13" id="KW-1133">Transmembrane helix</keyword>
<evidence type="ECO:0000256" key="9">
    <source>
        <dbReference type="ARBA" id="ARBA00023065"/>
    </source>
</evidence>
<keyword evidence="3" id="KW-0813">Transport</keyword>
<evidence type="ECO:0000256" key="11">
    <source>
        <dbReference type="ARBA" id="ARBA00023303"/>
    </source>
</evidence>
<feature type="transmembrane region" description="Helical" evidence="13">
    <location>
        <begin position="107"/>
        <end position="126"/>
    </location>
</feature>
<evidence type="ECO:0000256" key="10">
    <source>
        <dbReference type="ARBA" id="ARBA00023136"/>
    </source>
</evidence>
<evidence type="ECO:0000256" key="8">
    <source>
        <dbReference type="ARBA" id="ARBA00022989"/>
    </source>
</evidence>
<evidence type="ECO:0000256" key="2">
    <source>
        <dbReference type="ARBA" id="ARBA00006920"/>
    </source>
</evidence>
<evidence type="ECO:0000256" key="12">
    <source>
        <dbReference type="ARBA" id="ARBA00034430"/>
    </source>
</evidence>
<dbReference type="Proteomes" id="UP000754226">
    <property type="component" value="Unassembled WGS sequence"/>
</dbReference>
<sequence length="188" mass="21107">MPKNRLEAFSDGVLAIIITIMVLAMEAPEGQSWRDLGTVIPTFIGYIISYTYVGIYWVNHHRLIQSVETIKGRSLWANLLWMFFVSLIPFATAWASNTGFAAVPVSLYGGVLFLSALSYQTLDMTIRHAKGQMDSLWTVVTGDRRNLLTVISYAVTIPLAYVYVPAVYIIYVMTAFLWIFPEVEGHAS</sequence>
<dbReference type="GO" id="GO:0005267">
    <property type="term" value="F:potassium channel activity"/>
    <property type="evidence" value="ECO:0007669"/>
    <property type="project" value="UniProtKB-KW"/>
</dbReference>
<keyword evidence="9" id="KW-0406">Ion transport</keyword>